<evidence type="ECO:0000256" key="3">
    <source>
        <dbReference type="ARBA" id="ARBA00023163"/>
    </source>
</evidence>
<dbReference type="InterPro" id="IPR023772">
    <property type="entry name" value="DNA-bd_HTH_TetR-type_CS"/>
</dbReference>
<keyword evidence="2 4" id="KW-0238">DNA-binding</keyword>
<feature type="DNA-binding region" description="H-T-H motif" evidence="4">
    <location>
        <begin position="24"/>
        <end position="43"/>
    </location>
</feature>
<dbReference type="PANTHER" id="PTHR30055:SF234">
    <property type="entry name" value="HTH-TYPE TRANSCRIPTIONAL REGULATOR BETI"/>
    <property type="match status" value="1"/>
</dbReference>
<dbReference type="GO" id="GO:0000976">
    <property type="term" value="F:transcription cis-regulatory region binding"/>
    <property type="evidence" value="ECO:0007669"/>
    <property type="project" value="TreeGrafter"/>
</dbReference>
<dbReference type="Pfam" id="PF00440">
    <property type="entry name" value="TetR_N"/>
    <property type="match status" value="1"/>
</dbReference>
<dbReference type="InterPro" id="IPR054126">
    <property type="entry name" value="CprB_TetR_C"/>
</dbReference>
<dbReference type="InterPro" id="IPR001647">
    <property type="entry name" value="HTH_TetR"/>
</dbReference>
<dbReference type="InterPro" id="IPR036271">
    <property type="entry name" value="Tet_transcr_reg_TetR-rel_C_sf"/>
</dbReference>
<dbReference type="AlphaFoldDB" id="A0A2N8TX01"/>
<evidence type="ECO:0000256" key="1">
    <source>
        <dbReference type="ARBA" id="ARBA00023015"/>
    </source>
</evidence>
<evidence type="ECO:0000313" key="6">
    <source>
        <dbReference type="EMBL" id="PNG23543.1"/>
    </source>
</evidence>
<organism evidence="6 7">
    <name type="scientific">Streptomyces cahuitamycinicus</name>
    <dbReference type="NCBI Taxonomy" id="2070367"/>
    <lineage>
        <taxon>Bacteria</taxon>
        <taxon>Bacillati</taxon>
        <taxon>Actinomycetota</taxon>
        <taxon>Actinomycetes</taxon>
        <taxon>Kitasatosporales</taxon>
        <taxon>Streptomycetaceae</taxon>
        <taxon>Streptomyces</taxon>
    </lineage>
</organism>
<dbReference type="EMBL" id="POUC01000013">
    <property type="protein sequence ID" value="PNG23543.1"/>
    <property type="molecule type" value="Genomic_DNA"/>
</dbReference>
<dbReference type="OrthoDB" id="3237195at2"/>
<dbReference type="InterPro" id="IPR050109">
    <property type="entry name" value="HTH-type_TetR-like_transc_reg"/>
</dbReference>
<dbReference type="SUPFAM" id="SSF46689">
    <property type="entry name" value="Homeodomain-like"/>
    <property type="match status" value="1"/>
</dbReference>
<gene>
    <name evidence="6" type="ORF">C1J00_03490</name>
</gene>
<proteinExistence type="predicted"/>
<dbReference type="PROSITE" id="PS50977">
    <property type="entry name" value="HTH_TETR_2"/>
    <property type="match status" value="1"/>
</dbReference>
<evidence type="ECO:0000259" key="5">
    <source>
        <dbReference type="PROSITE" id="PS50977"/>
    </source>
</evidence>
<dbReference type="PROSITE" id="PS01081">
    <property type="entry name" value="HTH_TETR_1"/>
    <property type="match status" value="1"/>
</dbReference>
<dbReference type="PRINTS" id="PR00455">
    <property type="entry name" value="HTHTETR"/>
</dbReference>
<name>A0A2N8TX01_9ACTN</name>
<dbReference type="GO" id="GO:0003700">
    <property type="term" value="F:DNA-binding transcription factor activity"/>
    <property type="evidence" value="ECO:0007669"/>
    <property type="project" value="TreeGrafter"/>
</dbReference>
<dbReference type="InterPro" id="IPR009057">
    <property type="entry name" value="Homeodomain-like_sf"/>
</dbReference>
<evidence type="ECO:0000256" key="2">
    <source>
        <dbReference type="ARBA" id="ARBA00023125"/>
    </source>
</evidence>
<keyword evidence="3" id="KW-0804">Transcription</keyword>
<dbReference type="Gene3D" id="1.10.357.10">
    <property type="entry name" value="Tetracycline Repressor, domain 2"/>
    <property type="match status" value="1"/>
</dbReference>
<evidence type="ECO:0000313" key="7">
    <source>
        <dbReference type="Proteomes" id="UP000235943"/>
    </source>
</evidence>
<dbReference type="Pfam" id="PF21935">
    <property type="entry name" value="TetR_C_45"/>
    <property type="match status" value="1"/>
</dbReference>
<dbReference type="InterPro" id="IPR047923">
    <property type="entry name" value="ArpA-like"/>
</dbReference>
<accession>A0A2N8TX01</accession>
<reference evidence="6 7" key="1">
    <citation type="submission" date="2018-01" db="EMBL/GenBank/DDBJ databases">
        <title>Draft genome sequence of Streptomyces sp. 13K301.</title>
        <authorList>
            <person name="Sahin N."/>
            <person name="Saygin H."/>
            <person name="Ay H."/>
        </authorList>
    </citation>
    <scope>NUCLEOTIDE SEQUENCE [LARGE SCALE GENOMIC DNA]</scope>
    <source>
        <strain evidence="6 7">13K301</strain>
    </source>
</reference>
<dbReference type="Proteomes" id="UP000235943">
    <property type="component" value="Unassembled WGS sequence"/>
</dbReference>
<sequence length="200" mass="22186">MKTRQTIISAAAEVFDEFGYNGASMRQIMQRAGVTLGAVYFHFPNKEELARTVMNSQPGTVVPRLTSQGLQRVVDMTLVWSCQLQRDPILRAGVRLGVEQVGFGLRETASYEAWEHLIEDCFVGAQEFGELREHVVPRSLAEFVVGACTGVQLYSDLVCQRADLPARIVEMWKVLLPGIADDSTVQRIDASVQRATDLVA</sequence>
<protein>
    <submittedName>
        <fullName evidence="6">TetR family transcriptional regulator</fullName>
    </submittedName>
</protein>
<keyword evidence="1" id="KW-0805">Transcription regulation</keyword>
<dbReference type="PANTHER" id="PTHR30055">
    <property type="entry name" value="HTH-TYPE TRANSCRIPTIONAL REGULATOR RUTR"/>
    <property type="match status" value="1"/>
</dbReference>
<keyword evidence="7" id="KW-1185">Reference proteome</keyword>
<dbReference type="NCBIfam" id="NF041196">
    <property type="entry name" value="ScbR_bind_reg"/>
    <property type="match status" value="1"/>
</dbReference>
<feature type="domain" description="HTH tetR-type" evidence="5">
    <location>
        <begin position="1"/>
        <end position="61"/>
    </location>
</feature>
<dbReference type="SUPFAM" id="SSF48498">
    <property type="entry name" value="Tetracyclin repressor-like, C-terminal domain"/>
    <property type="match status" value="1"/>
</dbReference>
<comment type="caution">
    <text evidence="6">The sequence shown here is derived from an EMBL/GenBank/DDBJ whole genome shotgun (WGS) entry which is preliminary data.</text>
</comment>
<evidence type="ECO:0000256" key="4">
    <source>
        <dbReference type="PROSITE-ProRule" id="PRU00335"/>
    </source>
</evidence>